<keyword evidence="2" id="KW-1185">Reference proteome</keyword>
<accession>A0A178DBT3</accession>
<evidence type="ECO:0008006" key="3">
    <source>
        <dbReference type="Google" id="ProtNLM"/>
    </source>
</evidence>
<dbReference type="AlphaFoldDB" id="A0A178DBT3"/>
<dbReference type="RefSeq" id="XP_022503705.1">
    <property type="nucleotide sequence ID" value="XM_022640205.1"/>
</dbReference>
<comment type="caution">
    <text evidence="1">The sequence shown here is derived from an EMBL/GenBank/DDBJ whole genome shotgun (WGS) entry which is preliminary data.</text>
</comment>
<proteinExistence type="predicted"/>
<dbReference type="GO" id="GO:0070813">
    <property type="term" value="P:hydrogen sulfide metabolic process"/>
    <property type="evidence" value="ECO:0007669"/>
    <property type="project" value="TreeGrafter"/>
</dbReference>
<evidence type="ECO:0000313" key="2">
    <source>
        <dbReference type="Proteomes" id="UP000185904"/>
    </source>
</evidence>
<dbReference type="InterPro" id="IPR036866">
    <property type="entry name" value="RibonucZ/Hydroxyglut_hydro"/>
</dbReference>
<name>A0A178DBT3_9EURO</name>
<dbReference type="GO" id="GO:0006749">
    <property type="term" value="P:glutathione metabolic process"/>
    <property type="evidence" value="ECO:0007669"/>
    <property type="project" value="TreeGrafter"/>
</dbReference>
<gene>
    <name evidence="1" type="ORF">AYO20_01899</name>
</gene>
<dbReference type="Gene3D" id="3.60.15.10">
    <property type="entry name" value="Ribonuclease Z/Hydroxyacylglutathione hydrolase-like"/>
    <property type="match status" value="1"/>
</dbReference>
<dbReference type="InterPro" id="IPR051682">
    <property type="entry name" value="Mito_Persulfide_Diox"/>
</dbReference>
<dbReference type="GeneID" id="34585323"/>
<dbReference type="SUPFAM" id="SSF56281">
    <property type="entry name" value="Metallo-hydrolase/oxidoreductase"/>
    <property type="match status" value="1"/>
</dbReference>
<dbReference type="PANTHER" id="PTHR43084">
    <property type="entry name" value="PERSULFIDE DIOXYGENASE ETHE1"/>
    <property type="match status" value="1"/>
</dbReference>
<evidence type="ECO:0000313" key="1">
    <source>
        <dbReference type="EMBL" id="OAL38693.1"/>
    </source>
</evidence>
<dbReference type="EMBL" id="LVCJ01000008">
    <property type="protein sequence ID" value="OAL38693.1"/>
    <property type="molecule type" value="Genomic_DNA"/>
</dbReference>
<dbReference type="PANTHER" id="PTHR43084:SF1">
    <property type="entry name" value="PERSULFIDE DIOXYGENASE ETHE1, MITOCHONDRIAL"/>
    <property type="match status" value="1"/>
</dbReference>
<dbReference type="Proteomes" id="UP000185904">
    <property type="component" value="Unassembled WGS sequence"/>
</dbReference>
<reference evidence="1 2" key="1">
    <citation type="submission" date="2016-03" db="EMBL/GenBank/DDBJ databases">
        <title>The draft genome sequence of Fonsecaea nubica causative agent of cutaneous subcutaneous infection in human host.</title>
        <authorList>
            <person name="Costa F."/>
            <person name="Sybren D.H."/>
            <person name="Raittz R.T."/>
            <person name="Weiss V.A."/>
            <person name="Leao A.C."/>
            <person name="Gomes R."/>
            <person name="De Souza E.M."/>
            <person name="Pedrosa F.O."/>
            <person name="Steffens M.B."/>
            <person name="Bombassaro A."/>
            <person name="Tadra-Sfeir M.Z."/>
            <person name="Moreno L.F."/>
            <person name="Najafzadeh M.J."/>
            <person name="Felipe M.S."/>
            <person name="Teixeira M."/>
            <person name="Sun J."/>
            <person name="Xi L."/>
            <person name="Castro M.A."/>
            <person name="Vicente V.A."/>
        </authorList>
    </citation>
    <scope>NUCLEOTIDE SEQUENCE [LARGE SCALE GENOMIC DNA]</scope>
    <source>
        <strain evidence="1 2">CBS 269.64</strain>
    </source>
</reference>
<dbReference type="OrthoDB" id="449487at2759"/>
<organism evidence="1 2">
    <name type="scientific">Fonsecaea nubica</name>
    <dbReference type="NCBI Taxonomy" id="856822"/>
    <lineage>
        <taxon>Eukaryota</taxon>
        <taxon>Fungi</taxon>
        <taxon>Dikarya</taxon>
        <taxon>Ascomycota</taxon>
        <taxon>Pezizomycotina</taxon>
        <taxon>Eurotiomycetes</taxon>
        <taxon>Chaetothyriomycetidae</taxon>
        <taxon>Chaetothyriales</taxon>
        <taxon>Herpotrichiellaceae</taxon>
        <taxon>Fonsecaea</taxon>
    </lineage>
</organism>
<dbReference type="GO" id="GO:0050313">
    <property type="term" value="F:sulfur dioxygenase activity"/>
    <property type="evidence" value="ECO:0007669"/>
    <property type="project" value="TreeGrafter"/>
</dbReference>
<protein>
    <recommendedName>
        <fullName evidence="3">Metallo-beta-lactamase domain-containing protein</fullName>
    </recommendedName>
</protein>
<sequence length="104" mass="11521">MEPKVRALYEPVTGTWQYIVADEQAKDTVIINPVLDYDKDTGKVSTQPADQMLDVVAKHEYTVSKILETHGHADHLTAGVPPADLVDAFDHTFADDESFAIPRV</sequence>